<gene>
    <name evidence="3" type="ORF">EHV08_01870</name>
</gene>
<accession>A0A432LJG8</accession>
<dbReference type="OrthoDB" id="9792444at2"/>
<dbReference type="AlphaFoldDB" id="A0A432LJG8"/>
<dbReference type="InterPro" id="IPR011493">
    <property type="entry name" value="GLUG"/>
</dbReference>
<comment type="caution">
    <text evidence="3">The sequence shown here is derived from an EMBL/GenBank/DDBJ whole genome shotgun (WGS) entry which is preliminary data.</text>
</comment>
<reference evidence="3 4" key="1">
    <citation type="submission" date="2018-12" db="EMBL/GenBank/DDBJ databases">
        <title>Genome sequencing of Prevotella sp. KCOM 3155 (= JS262).</title>
        <authorList>
            <person name="Kook J.-K."/>
            <person name="Park S.-N."/>
            <person name="Lim Y.K."/>
        </authorList>
    </citation>
    <scope>NUCLEOTIDE SEQUENCE [LARGE SCALE GENOMIC DNA]</scope>
    <source>
        <strain evidence="3 4">KCOM 3155</strain>
    </source>
</reference>
<evidence type="ECO:0000256" key="1">
    <source>
        <dbReference type="SAM" id="SignalP"/>
    </source>
</evidence>
<proteinExistence type="predicted"/>
<evidence type="ECO:0000313" key="3">
    <source>
        <dbReference type="EMBL" id="RUL58640.1"/>
    </source>
</evidence>
<keyword evidence="1" id="KW-0732">Signal</keyword>
<dbReference type="Gene3D" id="2.160.20.110">
    <property type="match status" value="1"/>
</dbReference>
<evidence type="ECO:0000313" key="4">
    <source>
        <dbReference type="Proteomes" id="UP000278983"/>
    </source>
</evidence>
<organism evidence="3 4">
    <name type="scientific">Prevotella koreensis</name>
    <dbReference type="NCBI Taxonomy" id="2490854"/>
    <lineage>
        <taxon>Bacteria</taxon>
        <taxon>Pseudomonadati</taxon>
        <taxon>Bacteroidota</taxon>
        <taxon>Bacteroidia</taxon>
        <taxon>Bacteroidales</taxon>
        <taxon>Prevotellaceae</taxon>
        <taxon>Prevotella</taxon>
    </lineage>
</organism>
<dbReference type="RefSeq" id="WP_126677736.1">
    <property type="nucleotide sequence ID" value="NZ_RYYU01000001.1"/>
</dbReference>
<feature type="domain" description="GLUG" evidence="2">
    <location>
        <begin position="184"/>
        <end position="208"/>
    </location>
</feature>
<sequence>MNKQTITSLILVLAALLPITASAQDYYDAAVQPKGNGMAENPYKVETPENLLWIAEQVNSGIDFAGLNFEQVNDIDIAATRNWDEGRGWAAIGGVQIINGRLVKLSFRGNYDGKNHKISNLYINRMTDFQGLFGYVYSGTVRNLTIENAQITGLENIGVLAGYAFEENIENCHVKKSVINSRGIYLGGLLGYQSDGTTANCSVEADITGYDYIGGLTSWCVDGKITGCSTAGSIKTIENATDDRLGRVAGGIAGFLSSCTMSECMTTARVEGGNQIGGLAGTAVKSTIEKSFAAGMIKGITYVGGFMGKNEETSISDCYARSEVEGDVSVGGFIGSLDYAGSDIVRCYSTGKVTALNNQTAAGFVGNKSYTATIKDCYYDKETSAQGEAVGGFSHNDCDCKPMTTEQMKSQDTFEGWDFNNVWSIDKNRNDGYPILKSSPVTASIGTTIINESDVRVYIAGGQLNVASSQVPLARVEAFALDGTQLFEVKCNNANAVTYSLPDNSHMVLIIRTILVNGNITTVKAMK</sequence>
<keyword evidence="4" id="KW-1185">Reference proteome</keyword>
<dbReference type="EMBL" id="RYYU01000001">
    <property type="protein sequence ID" value="RUL58640.1"/>
    <property type="molecule type" value="Genomic_DNA"/>
</dbReference>
<name>A0A432LJG8_9BACT</name>
<dbReference type="Pfam" id="PF07581">
    <property type="entry name" value="Glug"/>
    <property type="match status" value="1"/>
</dbReference>
<feature type="chain" id="PRO_5019545430" description="GLUG domain-containing protein" evidence="1">
    <location>
        <begin position="24"/>
        <end position="527"/>
    </location>
</feature>
<dbReference type="Proteomes" id="UP000278983">
    <property type="component" value="Unassembled WGS sequence"/>
</dbReference>
<feature type="signal peptide" evidence="1">
    <location>
        <begin position="1"/>
        <end position="23"/>
    </location>
</feature>
<evidence type="ECO:0000259" key="2">
    <source>
        <dbReference type="Pfam" id="PF07581"/>
    </source>
</evidence>
<protein>
    <recommendedName>
        <fullName evidence="2">GLUG domain-containing protein</fullName>
    </recommendedName>
</protein>